<protein>
    <submittedName>
        <fullName evidence="2">Uncharacterized protein</fullName>
    </submittedName>
</protein>
<dbReference type="Proteomes" id="UP000009097">
    <property type="component" value="Unassembled WGS sequence"/>
</dbReference>
<gene>
    <name evidence="2" type="ORF">FOXG_14759</name>
</gene>
<organism evidence="2 3">
    <name type="scientific">Fusarium oxysporum f. sp. lycopersici (strain 4287 / CBS 123668 / FGSC 9935 / NRRL 34936)</name>
    <name type="common">Fusarium vascular wilt of tomato</name>
    <dbReference type="NCBI Taxonomy" id="426428"/>
    <lineage>
        <taxon>Eukaryota</taxon>
        <taxon>Fungi</taxon>
        <taxon>Dikarya</taxon>
        <taxon>Ascomycota</taxon>
        <taxon>Pezizomycotina</taxon>
        <taxon>Sordariomycetes</taxon>
        <taxon>Hypocreomycetidae</taxon>
        <taxon>Hypocreales</taxon>
        <taxon>Nectriaceae</taxon>
        <taxon>Fusarium</taxon>
        <taxon>Fusarium oxysporum species complex</taxon>
    </lineage>
</organism>
<dbReference type="AlphaFoldDB" id="A0A0J9W0P2"/>
<feature type="region of interest" description="Disordered" evidence="1">
    <location>
        <begin position="558"/>
        <end position="779"/>
    </location>
</feature>
<accession>A0A0J9W0P2</accession>
<name>A0A0J9W0P2_FUSO4</name>
<feature type="compositionally biased region" description="Polar residues" evidence="1">
    <location>
        <begin position="637"/>
        <end position="655"/>
    </location>
</feature>
<proteinExistence type="predicted"/>
<evidence type="ECO:0000313" key="3">
    <source>
        <dbReference type="Proteomes" id="UP000009097"/>
    </source>
</evidence>
<evidence type="ECO:0000313" key="2">
    <source>
        <dbReference type="EMBL" id="KNB16365.1"/>
    </source>
</evidence>
<feature type="compositionally biased region" description="Basic and acidic residues" evidence="1">
    <location>
        <begin position="668"/>
        <end position="694"/>
    </location>
</feature>
<reference evidence="2" key="2">
    <citation type="journal article" date="2010" name="Nature">
        <title>Comparative genomics reveals mobile pathogenicity chromosomes in Fusarium.</title>
        <authorList>
            <person name="Ma L.J."/>
            <person name="van der Does H.C."/>
            <person name="Borkovich K.A."/>
            <person name="Coleman J.J."/>
            <person name="Daboussi M.J."/>
            <person name="Di Pietro A."/>
            <person name="Dufresne M."/>
            <person name="Freitag M."/>
            <person name="Grabherr M."/>
            <person name="Henrissat B."/>
            <person name="Houterman P.M."/>
            <person name="Kang S."/>
            <person name="Shim W.B."/>
            <person name="Woloshuk C."/>
            <person name="Xie X."/>
            <person name="Xu J.R."/>
            <person name="Antoniw J."/>
            <person name="Baker S.E."/>
            <person name="Bluhm B.H."/>
            <person name="Breakspear A."/>
            <person name="Brown D.W."/>
            <person name="Butchko R.A."/>
            <person name="Chapman S."/>
            <person name="Coulson R."/>
            <person name="Coutinho P.M."/>
            <person name="Danchin E.G."/>
            <person name="Diener A."/>
            <person name="Gale L.R."/>
            <person name="Gardiner D.M."/>
            <person name="Goff S."/>
            <person name="Hammond-Kosack K.E."/>
            <person name="Hilburn K."/>
            <person name="Hua-Van A."/>
            <person name="Jonkers W."/>
            <person name="Kazan K."/>
            <person name="Kodira C.D."/>
            <person name="Koehrsen M."/>
            <person name="Kumar L."/>
            <person name="Lee Y.H."/>
            <person name="Li L."/>
            <person name="Manners J.M."/>
            <person name="Miranda-Saavedra D."/>
            <person name="Mukherjee M."/>
            <person name="Park G."/>
            <person name="Park J."/>
            <person name="Park S.Y."/>
            <person name="Proctor R.H."/>
            <person name="Regev A."/>
            <person name="Ruiz-Roldan M.C."/>
            <person name="Sain D."/>
            <person name="Sakthikumar S."/>
            <person name="Sykes S."/>
            <person name="Schwartz D.C."/>
            <person name="Turgeon B.G."/>
            <person name="Wapinski I."/>
            <person name="Yoder O."/>
            <person name="Young S."/>
            <person name="Zeng Q."/>
            <person name="Zhou S."/>
            <person name="Galagan J."/>
            <person name="Cuomo C.A."/>
            <person name="Kistler H.C."/>
            <person name="Rep M."/>
        </authorList>
    </citation>
    <scope>NUCLEOTIDE SEQUENCE [LARGE SCALE GENOMIC DNA]</scope>
    <source>
        <strain evidence="2">4287</strain>
    </source>
</reference>
<sequence length="842" mass="95131">MTSLSDYLAGVMRVPLGLLTSEGFSECPAAFSDGASVSDFERFLGNRDQPITGILSPQRLDEILDRLVITRQQLQQSLTQEPLSNSQFKIDCLLGQHCLKKAKELLGQSHECIVRIYSIPPELPGRYSDGEICRQVLLLHQQQPSVAQKWLERLSAGKRKHVTMVFHRDAIWSAMRQVAVFPGLWHDIKLGNWAKHLAAHIDEQIMTYWRHIYRVWNDVVFNGVDPSLRQCLDASSARFLQFMAPAWSKKDQEAIREKMKNGTLFCNISSEEDRSKLLRNILAFEGVIPSILTFHENMRYLTIGAKILERYIEVKRPTEKAPPALAPLKTPESLLSNLAQDWGQQLPVLNVVECTEGRYQSMHTPLESLGASVQLMLAALRSFPLLSSETPLQDIKGIGMNAFADAKSRRHLCKMASSVGFWNEKIEKGLALPDQDVPREIPDIIMLTEQVWRGGLPTISVFSELRTKSFLPTLALEASNVKGKEPSAALIQFDFVCAFFGQFNLNVDKSHAGLSIEELRNPVFETVVPEDSNPMVDAPVFDATTSMDWAEGEVSFTSEPLAATTNQRPSAKQSGPKTRRRKATHDPLTKKPEKTIAKPKAQKRKEPKNIFGKTPMPSVPEDMDTTLDNPDVPEASQRISTPQVDGFDISQQGRPQQPPAKPPVELHTGPHFEPHAEPHLNPHETELEVPESRQRISAPNADGYDTLVSETGIDNLLEQRQQKQQKQKQEEALRLQRQQQAQLQAQQQAQPQAQQQEQQQAQPQPRPQEQQEALKRKIAVKANKIEIRRKVEGYMVPNKRIKDNTGEKVYDMRERVDDTWELEIPQRPEACLEAPAVEEEEL</sequence>
<evidence type="ECO:0000256" key="1">
    <source>
        <dbReference type="SAM" id="MobiDB-lite"/>
    </source>
</evidence>
<dbReference type="VEuPathDB" id="FungiDB:FOXG_14759"/>
<dbReference type="OrthoDB" id="4227485at2759"/>
<feature type="compositionally biased region" description="Low complexity" evidence="1">
    <location>
        <begin position="735"/>
        <end position="771"/>
    </location>
</feature>
<dbReference type="Pfam" id="PF12520">
    <property type="entry name" value="DUF3723"/>
    <property type="match status" value="1"/>
</dbReference>
<dbReference type="GeneID" id="28955899"/>
<reference evidence="2" key="1">
    <citation type="submission" date="2007-04" db="EMBL/GenBank/DDBJ databases">
        <authorList>
            <consortium name="The Broad Institute Genome Sequencing Platform"/>
            <person name="Birren B."/>
            <person name="Lander E."/>
            <person name="Galagan J."/>
            <person name="Nusbaum C."/>
            <person name="Devon K."/>
            <person name="Ma L.-J."/>
            <person name="Jaffe D."/>
            <person name="Butler J."/>
            <person name="Alvarez P."/>
            <person name="Gnerre S."/>
            <person name="Grabherr M."/>
            <person name="Kleber M."/>
            <person name="Mauceli E."/>
            <person name="Brockman W."/>
            <person name="MacCallum I.A."/>
            <person name="Young S."/>
            <person name="LaButti K."/>
            <person name="DeCaprio D."/>
            <person name="Crawford M."/>
            <person name="Koehrsen M."/>
            <person name="Engels R."/>
            <person name="Montgomery P."/>
            <person name="Pearson M."/>
            <person name="Howarth C."/>
            <person name="Larson L."/>
            <person name="White J."/>
            <person name="O'Leary S."/>
            <person name="Kodira C."/>
            <person name="Zeng Q."/>
            <person name="Yandava C."/>
            <person name="Alvarado L."/>
            <person name="Kistler C."/>
            <person name="Shim W.-B."/>
            <person name="Kang S."/>
            <person name="Woloshuk C."/>
        </authorList>
    </citation>
    <scope>NUCLEOTIDE SEQUENCE</scope>
    <source>
        <strain evidence="2">4287</strain>
    </source>
</reference>
<feature type="compositionally biased region" description="Basic and acidic residues" evidence="1">
    <location>
        <begin position="584"/>
        <end position="596"/>
    </location>
</feature>
<dbReference type="KEGG" id="fox:FOXG_14759"/>
<feature type="compositionally biased region" description="Polar residues" evidence="1">
    <location>
        <begin position="558"/>
        <end position="576"/>
    </location>
</feature>
<dbReference type="RefSeq" id="XP_018254410.1">
    <property type="nucleotide sequence ID" value="XM_018394821.1"/>
</dbReference>
<dbReference type="InterPro" id="IPR022198">
    <property type="entry name" value="DUF3723"/>
</dbReference>
<dbReference type="EMBL" id="DS231718">
    <property type="protein sequence ID" value="KNB16365.1"/>
    <property type="molecule type" value="Genomic_DNA"/>
</dbReference>